<feature type="domain" description="EB" evidence="1">
    <location>
        <begin position="124"/>
        <end position="163"/>
    </location>
</feature>
<evidence type="ECO:0000259" key="1">
    <source>
        <dbReference type="Pfam" id="PF01683"/>
    </source>
</evidence>
<gene>
    <name evidence="2" type="ORF">SVUK_LOCUS10827</name>
</gene>
<dbReference type="AlphaFoldDB" id="A0A3P7J7E0"/>
<dbReference type="InterPro" id="IPR006149">
    <property type="entry name" value="EB_dom"/>
</dbReference>
<dbReference type="EMBL" id="UYYB01095904">
    <property type="protein sequence ID" value="VDM75829.1"/>
    <property type="molecule type" value="Genomic_DNA"/>
</dbReference>
<organism evidence="2 3">
    <name type="scientific">Strongylus vulgaris</name>
    <name type="common">Blood worm</name>
    <dbReference type="NCBI Taxonomy" id="40348"/>
    <lineage>
        <taxon>Eukaryota</taxon>
        <taxon>Metazoa</taxon>
        <taxon>Ecdysozoa</taxon>
        <taxon>Nematoda</taxon>
        <taxon>Chromadorea</taxon>
        <taxon>Rhabditida</taxon>
        <taxon>Rhabditina</taxon>
        <taxon>Rhabditomorpha</taxon>
        <taxon>Strongyloidea</taxon>
        <taxon>Strongylidae</taxon>
        <taxon>Strongylus</taxon>
    </lineage>
</organism>
<evidence type="ECO:0000313" key="2">
    <source>
        <dbReference type="EMBL" id="VDM75829.1"/>
    </source>
</evidence>
<sequence>MDGLLAADPDGNPAAFLSCQSNGADSSGYWERRVCPDSMVFDFINQQCQQRKHRKQPLLNIANGQWSNAGAGRGNANPGVYPAVNNFNELLPKPSVEAQPYIFQPNLYATSTNAPVQVKKVPTLARPGQSCRENEMCIGGSICTFPIALCLCPGELEERDGECVLPPSASIPIEKGPGELCDNGEVCVRGSVCDTMIPVCVCPPNTDLSNGDCVHISSLKPTHAQPQPAFTPSPTLAPVYVPPTTQRPQQPSQSIPYGGQNGQYNSYQEKPLTAPVYPEKPLTAPVYPVRSHISFYIIFSTAHISCTPPPPISVVYPGQVGCRSDLQCSAAYTGTKCVDRVCVCPEGYKEVDQTCVPGIAFRLLYFNF</sequence>
<dbReference type="OrthoDB" id="504708at2759"/>
<dbReference type="Proteomes" id="UP000270094">
    <property type="component" value="Unassembled WGS sequence"/>
</dbReference>
<keyword evidence="3" id="KW-1185">Reference proteome</keyword>
<dbReference type="Pfam" id="PF01683">
    <property type="entry name" value="EB"/>
    <property type="match status" value="2"/>
</dbReference>
<dbReference type="InterPro" id="IPR052740">
    <property type="entry name" value="CE4"/>
</dbReference>
<proteinExistence type="predicted"/>
<feature type="domain" description="EB" evidence="1">
    <location>
        <begin position="313"/>
        <end position="355"/>
    </location>
</feature>
<dbReference type="PANTHER" id="PTHR45985:SF11">
    <property type="entry name" value="EGF-LIKE DOMAIN-CONTAINING PROTEIN"/>
    <property type="match status" value="1"/>
</dbReference>
<dbReference type="PANTHER" id="PTHR45985">
    <property type="match status" value="1"/>
</dbReference>
<evidence type="ECO:0000313" key="3">
    <source>
        <dbReference type="Proteomes" id="UP000270094"/>
    </source>
</evidence>
<accession>A0A3P7J7E0</accession>
<reference evidence="2 3" key="1">
    <citation type="submission" date="2018-11" db="EMBL/GenBank/DDBJ databases">
        <authorList>
            <consortium name="Pathogen Informatics"/>
        </authorList>
    </citation>
    <scope>NUCLEOTIDE SEQUENCE [LARGE SCALE GENOMIC DNA]</scope>
</reference>
<name>A0A3P7J7E0_STRVU</name>
<protein>
    <recommendedName>
        <fullName evidence="1">EB domain-containing protein</fullName>
    </recommendedName>
</protein>